<feature type="compositionally biased region" description="Basic and acidic residues" evidence="1">
    <location>
        <begin position="39"/>
        <end position="48"/>
    </location>
</feature>
<dbReference type="AlphaFoldDB" id="A0A0A9H2P8"/>
<feature type="region of interest" description="Disordered" evidence="1">
    <location>
        <begin position="37"/>
        <end position="57"/>
    </location>
</feature>
<reference evidence="2" key="1">
    <citation type="submission" date="2014-09" db="EMBL/GenBank/DDBJ databases">
        <authorList>
            <person name="Magalhaes I.L.F."/>
            <person name="Oliveira U."/>
            <person name="Santos F.R."/>
            <person name="Vidigal T.H.D.A."/>
            <person name="Brescovit A.D."/>
            <person name="Santos A.J."/>
        </authorList>
    </citation>
    <scope>NUCLEOTIDE SEQUENCE</scope>
    <source>
        <tissue evidence="2">Shoot tissue taken approximately 20 cm above the soil surface</tissue>
    </source>
</reference>
<accession>A0A0A9H2P8</accession>
<dbReference type="EMBL" id="GBRH01167822">
    <property type="protein sequence ID" value="JAE30074.1"/>
    <property type="molecule type" value="Transcribed_RNA"/>
</dbReference>
<reference evidence="2" key="2">
    <citation type="journal article" date="2015" name="Data Brief">
        <title>Shoot transcriptome of the giant reed, Arundo donax.</title>
        <authorList>
            <person name="Barrero R.A."/>
            <person name="Guerrero F.D."/>
            <person name="Moolhuijzen P."/>
            <person name="Goolsby J.A."/>
            <person name="Tidwell J."/>
            <person name="Bellgard S.E."/>
            <person name="Bellgard M.I."/>
        </authorList>
    </citation>
    <scope>NUCLEOTIDE SEQUENCE</scope>
    <source>
        <tissue evidence="2">Shoot tissue taken approximately 20 cm above the soil surface</tissue>
    </source>
</reference>
<sequence>MGKARAERGKLRRTREGRFLFFSSSISIPLHRSFSYRQSPHDMGRRDPNTQLQGPRPTDLILTRCTRTFPAFPFPRYASPGSCARG</sequence>
<name>A0A0A9H2P8_ARUDO</name>
<evidence type="ECO:0000256" key="1">
    <source>
        <dbReference type="SAM" id="MobiDB-lite"/>
    </source>
</evidence>
<protein>
    <submittedName>
        <fullName evidence="2">Uncharacterized protein</fullName>
    </submittedName>
</protein>
<organism evidence="2">
    <name type="scientific">Arundo donax</name>
    <name type="common">Giant reed</name>
    <name type="synonym">Donax arundinaceus</name>
    <dbReference type="NCBI Taxonomy" id="35708"/>
    <lineage>
        <taxon>Eukaryota</taxon>
        <taxon>Viridiplantae</taxon>
        <taxon>Streptophyta</taxon>
        <taxon>Embryophyta</taxon>
        <taxon>Tracheophyta</taxon>
        <taxon>Spermatophyta</taxon>
        <taxon>Magnoliopsida</taxon>
        <taxon>Liliopsida</taxon>
        <taxon>Poales</taxon>
        <taxon>Poaceae</taxon>
        <taxon>PACMAD clade</taxon>
        <taxon>Arundinoideae</taxon>
        <taxon>Arundineae</taxon>
        <taxon>Arundo</taxon>
    </lineage>
</organism>
<proteinExistence type="predicted"/>
<evidence type="ECO:0000313" key="2">
    <source>
        <dbReference type="EMBL" id="JAE30074.1"/>
    </source>
</evidence>